<dbReference type="OrthoDB" id="10276876at2759"/>
<accession>A0A8X6NN33</accession>
<evidence type="ECO:0000313" key="1">
    <source>
        <dbReference type="EMBL" id="GFT21486.1"/>
    </source>
</evidence>
<protein>
    <submittedName>
        <fullName evidence="1">Uncharacterized protein</fullName>
    </submittedName>
</protein>
<dbReference type="Proteomes" id="UP000887013">
    <property type="component" value="Unassembled WGS sequence"/>
</dbReference>
<proteinExistence type="predicted"/>
<keyword evidence="2" id="KW-1185">Reference proteome</keyword>
<name>A0A8X6NN33_NEPPI</name>
<evidence type="ECO:0000313" key="2">
    <source>
        <dbReference type="Proteomes" id="UP000887013"/>
    </source>
</evidence>
<reference evidence="1" key="1">
    <citation type="submission" date="2020-08" db="EMBL/GenBank/DDBJ databases">
        <title>Multicomponent nature underlies the extraordinary mechanical properties of spider dragline silk.</title>
        <authorList>
            <person name="Kono N."/>
            <person name="Nakamura H."/>
            <person name="Mori M."/>
            <person name="Yoshida Y."/>
            <person name="Ohtoshi R."/>
            <person name="Malay A.D."/>
            <person name="Moran D.A.P."/>
            <person name="Tomita M."/>
            <person name="Numata K."/>
            <person name="Arakawa K."/>
        </authorList>
    </citation>
    <scope>NUCLEOTIDE SEQUENCE</scope>
</reference>
<sequence length="72" mass="7684">MIRYTFAPLFSVACRGEASRRSSKEHRALSGSEDDAAVCKSVLFLMPPEEIGETIPKIAGSRQGKGESGGVL</sequence>
<dbReference type="AlphaFoldDB" id="A0A8X6NN33"/>
<dbReference type="EMBL" id="BMAW01011003">
    <property type="protein sequence ID" value="GFT21486.1"/>
    <property type="molecule type" value="Genomic_DNA"/>
</dbReference>
<gene>
    <name evidence="1" type="ORF">NPIL_679161</name>
</gene>
<organism evidence="1 2">
    <name type="scientific">Nephila pilipes</name>
    <name type="common">Giant wood spider</name>
    <name type="synonym">Nephila maculata</name>
    <dbReference type="NCBI Taxonomy" id="299642"/>
    <lineage>
        <taxon>Eukaryota</taxon>
        <taxon>Metazoa</taxon>
        <taxon>Ecdysozoa</taxon>
        <taxon>Arthropoda</taxon>
        <taxon>Chelicerata</taxon>
        <taxon>Arachnida</taxon>
        <taxon>Araneae</taxon>
        <taxon>Araneomorphae</taxon>
        <taxon>Entelegynae</taxon>
        <taxon>Araneoidea</taxon>
        <taxon>Nephilidae</taxon>
        <taxon>Nephila</taxon>
    </lineage>
</organism>
<comment type="caution">
    <text evidence="1">The sequence shown here is derived from an EMBL/GenBank/DDBJ whole genome shotgun (WGS) entry which is preliminary data.</text>
</comment>